<name>A0A0C1YDM8_9CYAN</name>
<dbReference type="SUPFAM" id="SSF53756">
    <property type="entry name" value="UDP-Glycosyltransferase/glycogen phosphorylase"/>
    <property type="match status" value="1"/>
</dbReference>
<comment type="caution">
    <text evidence="1">The sequence shown here is derived from an EMBL/GenBank/DDBJ whole genome shotgun (WGS) entry which is preliminary data.</text>
</comment>
<dbReference type="PANTHER" id="PTHR30372:SF6">
    <property type="entry name" value="LIPID-A-DISACCHARIDE SYNTHASE"/>
    <property type="match status" value="1"/>
</dbReference>
<accession>A0A0C1YDM8</accession>
<dbReference type="GO" id="GO:0016020">
    <property type="term" value="C:membrane"/>
    <property type="evidence" value="ECO:0007669"/>
    <property type="project" value="GOC"/>
</dbReference>
<reference evidence="1" key="3">
    <citation type="submission" date="2020-02" db="EMBL/GenBank/DDBJ databases">
        <authorList>
            <person name="Sarangi A.N."/>
            <person name="Ghosh S."/>
            <person name="Mukherjee M."/>
            <person name="Tripathy S."/>
        </authorList>
    </citation>
    <scope>NUCLEOTIDE SEQUENCE</scope>
    <source>
        <strain evidence="1">BDU141951</strain>
    </source>
</reference>
<dbReference type="InterPro" id="IPR003835">
    <property type="entry name" value="Glyco_trans_19"/>
</dbReference>
<dbReference type="GO" id="GO:0005543">
    <property type="term" value="F:phospholipid binding"/>
    <property type="evidence" value="ECO:0007669"/>
    <property type="project" value="TreeGrafter"/>
</dbReference>
<sequence length="425" mass="47062">MAMDVVILANGPGEITTWVKPVVTALRTQVPSREDLRISVVLSPCPNATGREADIAQQYPEVDRVQSAQHFWPFLLRGKTAEGWDWRDRGVVLFLGGDQVYPVIIGRHLGYKTVIYAEWFTNWPRWVDAFGVMNPRLVEQAPQKYREKYTVVGDLMADGQTTLAGQAAAAQQLGLTDDSVLIGILPGSKRAKLTQGVPLLTATADYVHQHRPDVRFVIPVAPTVDLASLMTYADPAQNPFHSVFNAPQLTLVMPSEAGELPYLKTAQGCQIFLWQTFPAQAVTSQCRLCLTTVGANTAELGALAVPMIVLLPTQQLEAMNAWDGILGLLVALPLVGKPFNILINRLLLAYLSRRRKLFAWPNIWAGREVVPELLGRLTAEDLGDRVLNYLDHPEQLQQIREDLQQVRGESGAAYKLAKLVLQFAE</sequence>
<dbReference type="GO" id="GO:0008915">
    <property type="term" value="F:lipid-A-disaccharide synthase activity"/>
    <property type="evidence" value="ECO:0007669"/>
    <property type="project" value="InterPro"/>
</dbReference>
<dbReference type="AlphaFoldDB" id="A0A0C1YDM8"/>
<protein>
    <submittedName>
        <fullName evidence="1">Lipid-A-disaccharide synthase</fullName>
    </submittedName>
</protein>
<reference evidence="1" key="2">
    <citation type="journal article" date="2015" name="Genome Announc.">
        <title>Draft Genome Sequence of Filamentous Marine Cyanobacterium Lyngbya confervoides Strain BDU141951.</title>
        <authorList>
            <person name="Chandrababunaidu M.M."/>
            <person name="Sen D."/>
            <person name="Tripathy S."/>
        </authorList>
    </citation>
    <scope>NUCLEOTIDE SEQUENCE</scope>
    <source>
        <strain evidence="1">BDU141951</strain>
    </source>
</reference>
<organism evidence="1">
    <name type="scientific">Lyngbya confervoides BDU141951</name>
    <dbReference type="NCBI Taxonomy" id="1574623"/>
    <lineage>
        <taxon>Bacteria</taxon>
        <taxon>Bacillati</taxon>
        <taxon>Cyanobacteriota</taxon>
        <taxon>Cyanophyceae</taxon>
        <taxon>Oscillatoriophycideae</taxon>
        <taxon>Oscillatoriales</taxon>
        <taxon>Microcoleaceae</taxon>
        <taxon>Lyngbya</taxon>
    </lineage>
</organism>
<dbReference type="EMBL" id="JTHE02000002">
    <property type="protein sequence ID" value="NEV65685.1"/>
    <property type="molecule type" value="Genomic_DNA"/>
</dbReference>
<reference evidence="1" key="1">
    <citation type="submission" date="2014-11" db="EMBL/GenBank/DDBJ databases">
        <authorList>
            <person name="Malar M.C."/>
            <person name="Sen D."/>
            <person name="Tripathy S."/>
        </authorList>
    </citation>
    <scope>NUCLEOTIDE SEQUENCE</scope>
    <source>
        <strain evidence="1">BDU141951</strain>
    </source>
</reference>
<evidence type="ECO:0000313" key="1">
    <source>
        <dbReference type="EMBL" id="NEV65685.1"/>
    </source>
</evidence>
<proteinExistence type="predicted"/>
<dbReference type="PANTHER" id="PTHR30372">
    <property type="entry name" value="LIPID-A-DISACCHARIDE SYNTHASE"/>
    <property type="match status" value="1"/>
</dbReference>
<gene>
    <name evidence="1" type="ORF">QQ91_000960</name>
</gene>
<dbReference type="GO" id="GO:0009245">
    <property type="term" value="P:lipid A biosynthetic process"/>
    <property type="evidence" value="ECO:0007669"/>
    <property type="project" value="InterPro"/>
</dbReference>